<dbReference type="InterPro" id="IPR035437">
    <property type="entry name" value="SNase_OB-fold_sf"/>
</dbReference>
<dbReference type="Pfam" id="PF00565">
    <property type="entry name" value="SNase"/>
    <property type="match status" value="1"/>
</dbReference>
<dbReference type="PROSITE" id="PS01284">
    <property type="entry name" value="TNASE_2"/>
    <property type="match status" value="1"/>
</dbReference>
<evidence type="ECO:0000313" key="7">
    <source>
        <dbReference type="Proteomes" id="UP000831787"/>
    </source>
</evidence>
<evidence type="ECO:0000256" key="3">
    <source>
        <dbReference type="ARBA" id="ARBA00022801"/>
    </source>
</evidence>
<organism evidence="6 7">
    <name type="scientific">Halobacillus salinarum</name>
    <dbReference type="NCBI Taxonomy" id="2932257"/>
    <lineage>
        <taxon>Bacteria</taxon>
        <taxon>Bacillati</taxon>
        <taxon>Bacillota</taxon>
        <taxon>Bacilli</taxon>
        <taxon>Bacillales</taxon>
        <taxon>Bacillaceae</taxon>
        <taxon>Halobacillus</taxon>
    </lineage>
</organism>
<dbReference type="CDD" id="cd00175">
    <property type="entry name" value="SNc"/>
    <property type="match status" value="1"/>
</dbReference>
<dbReference type="PROSITE" id="PS01123">
    <property type="entry name" value="TNASE_1"/>
    <property type="match status" value="1"/>
</dbReference>
<dbReference type="InterPro" id="IPR008613">
    <property type="entry name" value="Excalibur_Ca-bd_domain"/>
</dbReference>
<feature type="region of interest" description="Disordered" evidence="4">
    <location>
        <begin position="205"/>
        <end position="285"/>
    </location>
</feature>
<dbReference type="Gene3D" id="2.40.50.90">
    <property type="match status" value="1"/>
</dbReference>
<proteinExistence type="predicted"/>
<keyword evidence="3" id="KW-0378">Hydrolase</keyword>
<feature type="compositionally biased region" description="Basic and acidic residues" evidence="4">
    <location>
        <begin position="54"/>
        <end position="66"/>
    </location>
</feature>
<feature type="compositionally biased region" description="Basic and acidic residues" evidence="4">
    <location>
        <begin position="267"/>
        <end position="285"/>
    </location>
</feature>
<evidence type="ECO:0000256" key="4">
    <source>
        <dbReference type="SAM" id="MobiDB-lite"/>
    </source>
</evidence>
<evidence type="ECO:0000313" key="6">
    <source>
        <dbReference type="EMBL" id="UOQ43708.1"/>
    </source>
</evidence>
<dbReference type="Pfam" id="PF05901">
    <property type="entry name" value="Excalibur"/>
    <property type="match status" value="1"/>
</dbReference>
<gene>
    <name evidence="6" type="ORF">MUN89_17755</name>
</gene>
<evidence type="ECO:0000256" key="2">
    <source>
        <dbReference type="ARBA" id="ARBA00022759"/>
    </source>
</evidence>
<protein>
    <submittedName>
        <fullName evidence="6">Thermonuclease family protein</fullName>
    </submittedName>
</protein>
<evidence type="ECO:0000256" key="1">
    <source>
        <dbReference type="ARBA" id="ARBA00022722"/>
    </source>
</evidence>
<dbReference type="RefSeq" id="WP_244709090.1">
    <property type="nucleotide sequence ID" value="NZ_CP095073.1"/>
</dbReference>
<name>A0ABY4EI17_9BACI</name>
<dbReference type="PANTHER" id="PTHR12302">
    <property type="entry name" value="EBNA2 BINDING PROTEIN P100"/>
    <property type="match status" value="1"/>
</dbReference>
<dbReference type="SUPFAM" id="SSF50199">
    <property type="entry name" value="Staphylococcal nuclease"/>
    <property type="match status" value="1"/>
</dbReference>
<accession>A0ABY4EI17</accession>
<dbReference type="EMBL" id="CP095073">
    <property type="protein sequence ID" value="UOQ43708.1"/>
    <property type="molecule type" value="Genomic_DNA"/>
</dbReference>
<keyword evidence="2" id="KW-0255">Endonuclease</keyword>
<evidence type="ECO:0000259" key="5">
    <source>
        <dbReference type="PROSITE" id="PS50830"/>
    </source>
</evidence>
<sequence>MSGFTILILLIILIGFNKWIPGKHASLLVSSSFVLVMLFLTSCAPSSLSSGNSGHEETTQTNEEEKVTATVTKVVDGDTIDISLNGKEETVRMLLVDTPETVHPNKPVQKFGPEASAFAKETLSGKDIQLEYDGPKRDKYGRLLGYVWVDGHMFNQMLLEKGLARYAYVYDPPYTHAKEYIKAQNRAKKEKKGIWSVQGYVQDSGFQDKEAPAKEQSSENTKDTEEGKKSSSPSVRYNPNGPDRDCSDFSSQEEAQAFYEAAGGPKSDPHRLDGRDHDGVVCEGL</sequence>
<feature type="region of interest" description="Disordered" evidence="4">
    <location>
        <begin position="46"/>
        <end position="66"/>
    </location>
</feature>
<feature type="domain" description="TNase-like" evidence="5">
    <location>
        <begin position="65"/>
        <end position="197"/>
    </location>
</feature>
<reference evidence="6 7" key="1">
    <citation type="submission" date="2022-04" db="EMBL/GenBank/DDBJ databases">
        <title>Halobacillus sp. isolated from saltern.</title>
        <authorList>
            <person name="Won M."/>
            <person name="Lee C.-M."/>
            <person name="Woen H.-Y."/>
            <person name="Kwon S.-W."/>
        </authorList>
    </citation>
    <scope>NUCLEOTIDE SEQUENCE [LARGE SCALE GENOMIC DNA]</scope>
    <source>
        <strain evidence="6 7">SSBR10-3</strain>
    </source>
</reference>
<keyword evidence="7" id="KW-1185">Reference proteome</keyword>
<keyword evidence="1" id="KW-0540">Nuclease</keyword>
<dbReference type="PROSITE" id="PS50830">
    <property type="entry name" value="TNASE_3"/>
    <property type="match status" value="1"/>
</dbReference>
<dbReference type="Proteomes" id="UP000831787">
    <property type="component" value="Chromosome"/>
</dbReference>
<dbReference type="PANTHER" id="PTHR12302:SF3">
    <property type="entry name" value="SERINE_THREONINE-PROTEIN KINASE 31"/>
    <property type="match status" value="1"/>
</dbReference>
<dbReference type="InterPro" id="IPR002071">
    <property type="entry name" value="Thermonucl_AS"/>
</dbReference>
<dbReference type="InterPro" id="IPR016071">
    <property type="entry name" value="Staphylococal_nuclease_OB-fold"/>
</dbReference>
<dbReference type="SMART" id="SM00318">
    <property type="entry name" value="SNc"/>
    <property type="match status" value="1"/>
</dbReference>
<feature type="compositionally biased region" description="Basic and acidic residues" evidence="4">
    <location>
        <begin position="206"/>
        <end position="229"/>
    </location>
</feature>